<protein>
    <submittedName>
        <fullName evidence="1">Uncharacterized protein</fullName>
    </submittedName>
</protein>
<dbReference type="EMBL" id="JUFZ01000028">
    <property type="protein sequence ID" value="KIC10559.1"/>
    <property type="molecule type" value="Genomic_DNA"/>
</dbReference>
<gene>
    <name evidence="1" type="ORF">MCC93_07380</name>
</gene>
<evidence type="ECO:0000313" key="2">
    <source>
        <dbReference type="Proteomes" id="UP000031390"/>
    </source>
</evidence>
<name>A0A0C1EEN4_9NEIS</name>
<accession>A0A0C1EEN4</accession>
<sequence>MGWFIEKRKGRLKRMRTDFKQFFIVYENKNRIFQIFIPDSKEI</sequence>
<evidence type="ECO:0000313" key="1">
    <source>
        <dbReference type="EMBL" id="KIC10559.1"/>
    </source>
</evidence>
<organism evidence="1 2">
    <name type="scientific">Morococcus cerebrosus</name>
    <dbReference type="NCBI Taxonomy" id="1056807"/>
    <lineage>
        <taxon>Bacteria</taxon>
        <taxon>Pseudomonadati</taxon>
        <taxon>Pseudomonadota</taxon>
        <taxon>Betaproteobacteria</taxon>
        <taxon>Neisseriales</taxon>
        <taxon>Neisseriaceae</taxon>
        <taxon>Morococcus</taxon>
    </lineage>
</organism>
<dbReference type="AlphaFoldDB" id="A0A0C1EEN4"/>
<dbReference type="Proteomes" id="UP000031390">
    <property type="component" value="Unassembled WGS sequence"/>
</dbReference>
<proteinExistence type="predicted"/>
<comment type="caution">
    <text evidence="1">The sequence shown here is derived from an EMBL/GenBank/DDBJ whole genome shotgun (WGS) entry which is preliminary data.</text>
</comment>
<reference evidence="1 2" key="1">
    <citation type="submission" date="2014-12" db="EMBL/GenBank/DDBJ databases">
        <title>Genome sequence of Morococcus cerebrosus.</title>
        <authorList>
            <person name="Shin S.-K."/>
            <person name="Yi H."/>
        </authorList>
    </citation>
    <scope>NUCLEOTIDE SEQUENCE [LARGE SCALE GENOMIC DNA]</scope>
    <source>
        <strain evidence="1 2">CIP 81.93</strain>
    </source>
</reference>
<dbReference type="PATRIC" id="fig|1056807.3.peg.710"/>